<evidence type="ECO:0000259" key="2">
    <source>
        <dbReference type="SMART" id="SM00829"/>
    </source>
</evidence>
<evidence type="ECO:0000313" key="3">
    <source>
        <dbReference type="EMBL" id="APZ33969.1"/>
    </source>
</evidence>
<dbReference type="Pfam" id="PF00107">
    <property type="entry name" value="ADH_zinc_N"/>
    <property type="match status" value="1"/>
</dbReference>
<dbReference type="AlphaFoldDB" id="A0A1P8U785"/>
<dbReference type="InterPro" id="IPR051603">
    <property type="entry name" value="Zinc-ADH_QOR/CCCR"/>
</dbReference>
<keyword evidence="1" id="KW-0521">NADP</keyword>
<dbReference type="PANTHER" id="PTHR44154">
    <property type="entry name" value="QUINONE OXIDOREDUCTASE"/>
    <property type="match status" value="1"/>
</dbReference>
<dbReference type="Proteomes" id="UP000187185">
    <property type="component" value="Chromosome"/>
</dbReference>
<dbReference type="InterPro" id="IPR011032">
    <property type="entry name" value="GroES-like_sf"/>
</dbReference>
<dbReference type="SMART" id="SM00829">
    <property type="entry name" value="PKS_ER"/>
    <property type="match status" value="1"/>
</dbReference>
<dbReference type="EMBL" id="CP018762">
    <property type="protein sequence ID" value="APZ33969.1"/>
    <property type="molecule type" value="Genomic_DNA"/>
</dbReference>
<name>A0A1P8U785_9MICO</name>
<dbReference type="Gene3D" id="3.40.50.720">
    <property type="entry name" value="NAD(P)-binding Rossmann-like Domain"/>
    <property type="match status" value="1"/>
</dbReference>
<keyword evidence="4" id="KW-1185">Reference proteome</keyword>
<dbReference type="InterPro" id="IPR020843">
    <property type="entry name" value="ER"/>
</dbReference>
<dbReference type="SUPFAM" id="SSF50129">
    <property type="entry name" value="GroES-like"/>
    <property type="match status" value="1"/>
</dbReference>
<dbReference type="InterPro" id="IPR013149">
    <property type="entry name" value="ADH-like_C"/>
</dbReference>
<dbReference type="GO" id="GO:0016491">
    <property type="term" value="F:oxidoreductase activity"/>
    <property type="evidence" value="ECO:0007669"/>
    <property type="project" value="InterPro"/>
</dbReference>
<protein>
    <recommendedName>
        <fullName evidence="2">Enoyl reductase (ER) domain-containing protein</fullName>
    </recommendedName>
</protein>
<dbReference type="PANTHER" id="PTHR44154:SF1">
    <property type="entry name" value="QUINONE OXIDOREDUCTASE"/>
    <property type="match status" value="1"/>
</dbReference>
<dbReference type="Gene3D" id="3.90.180.10">
    <property type="entry name" value="Medium-chain alcohol dehydrogenases, catalytic domain"/>
    <property type="match status" value="1"/>
</dbReference>
<gene>
    <name evidence="3" type="ORF">BOH66_06640</name>
</gene>
<dbReference type="InterPro" id="IPR013154">
    <property type="entry name" value="ADH-like_N"/>
</dbReference>
<evidence type="ECO:0000313" key="4">
    <source>
        <dbReference type="Proteomes" id="UP000187185"/>
    </source>
</evidence>
<dbReference type="OrthoDB" id="9801186at2"/>
<dbReference type="RefSeq" id="WP_076690285.1">
    <property type="nucleotide sequence ID" value="NZ_CP018762.1"/>
</dbReference>
<proteinExistence type="predicted"/>
<sequence>MSTAIVYTEFGGPEVLTATEIAVPAPAAGEVAVRVEAAGVNPIDYKLRAGLRVSAPITEPRRVGSDAAGIVTAVGDGVEGYRVGQPVVVFGANGAYASDIVVPAENLVPRPPQVSASEGAALGIPVGTAYQTLRSLAVGAGDTVLIHGGSGAVGQAAIQYAVLFGATVLATTSDRRADRVRALGATPLPYGEGVVTRVRELAPQGVTVAIDLAGTDEALAQSIELVADKSRIATLVRGKDAAGLGIRAFSGGNPVPLTDQEQAWRAEAIPVTVALLAAGRFSVELAEQLPLTDAAAAHRLVEAGADGKVVLVP</sequence>
<dbReference type="STRING" id="36805.BOH66_06640"/>
<dbReference type="KEGG" id="maur:BOH66_06640"/>
<dbReference type="InterPro" id="IPR036291">
    <property type="entry name" value="NAD(P)-bd_dom_sf"/>
</dbReference>
<dbReference type="CDD" id="cd05289">
    <property type="entry name" value="MDR_like_2"/>
    <property type="match status" value="1"/>
</dbReference>
<feature type="domain" description="Enoyl reductase (ER)" evidence="2">
    <location>
        <begin position="11"/>
        <end position="311"/>
    </location>
</feature>
<evidence type="ECO:0000256" key="1">
    <source>
        <dbReference type="ARBA" id="ARBA00022857"/>
    </source>
</evidence>
<reference evidence="3 4" key="1">
    <citation type="submission" date="2016-12" db="EMBL/GenBank/DDBJ databases">
        <title>Complete genome sequence of Microbacterium aurum KACC 15219.</title>
        <authorList>
            <person name="Jung Y."/>
            <person name="Shin J.-H."/>
            <person name="Lee Y.-J."/>
            <person name="Yi H."/>
            <person name="Bahn Y.-S."/>
            <person name="Kim J.F."/>
            <person name="Lee D.-W."/>
        </authorList>
    </citation>
    <scope>NUCLEOTIDE SEQUENCE [LARGE SCALE GENOMIC DNA]</scope>
    <source>
        <strain evidence="3 4">KACC 15219</strain>
    </source>
</reference>
<accession>A0A1P8U785</accession>
<organism evidence="3 4">
    <name type="scientific">Microbacterium aurum</name>
    <dbReference type="NCBI Taxonomy" id="36805"/>
    <lineage>
        <taxon>Bacteria</taxon>
        <taxon>Bacillati</taxon>
        <taxon>Actinomycetota</taxon>
        <taxon>Actinomycetes</taxon>
        <taxon>Micrococcales</taxon>
        <taxon>Microbacteriaceae</taxon>
        <taxon>Microbacterium</taxon>
    </lineage>
</organism>
<dbReference type="Pfam" id="PF08240">
    <property type="entry name" value="ADH_N"/>
    <property type="match status" value="1"/>
</dbReference>
<dbReference type="SUPFAM" id="SSF51735">
    <property type="entry name" value="NAD(P)-binding Rossmann-fold domains"/>
    <property type="match status" value="1"/>
</dbReference>